<dbReference type="Proteomes" id="UP000017862">
    <property type="component" value="Chromosome"/>
</dbReference>
<reference evidence="5 6" key="1">
    <citation type="journal article" date="2014" name="Mol. Plant Microbe Interact.">
        <title>The complete genome sequence of Candidatus Liberibacter americanus, associated with citrus Huanglongbing.</title>
        <authorList>
            <person name="Wulff N.A."/>
            <person name="Zhang S."/>
            <person name="Setubal J.C."/>
            <person name="Almeida N.F."/>
            <person name="Martins E.C."/>
            <person name="Harakava R."/>
            <person name="Kumar D."/>
            <person name="Rangel L.T."/>
            <person name="Foissac X."/>
            <person name="Bove J."/>
            <person name="Gabriel D.W."/>
        </authorList>
    </citation>
    <scope>NUCLEOTIDE SEQUENCE [LARGE SCALE GENOMIC DNA]</scope>
    <source>
        <strain evidence="5 6">Sao Paulo</strain>
    </source>
</reference>
<name>U6B4F4_9HYPH</name>
<dbReference type="eggNOG" id="COG2913">
    <property type="taxonomic scope" value="Bacteria"/>
</dbReference>
<evidence type="ECO:0000313" key="5">
    <source>
        <dbReference type="EMBL" id="AHA27775.1"/>
    </source>
</evidence>
<dbReference type="KEGG" id="lar:lam_408"/>
<accession>U6B4F4</accession>
<dbReference type="STRING" id="1261131.lam_408"/>
<feature type="transmembrane region" description="Helical" evidence="3">
    <location>
        <begin position="32"/>
        <end position="52"/>
    </location>
</feature>
<dbReference type="InterPro" id="IPR037873">
    <property type="entry name" value="BamE-like"/>
</dbReference>
<dbReference type="Gene3D" id="3.30.1450.10">
    <property type="match status" value="1"/>
</dbReference>
<evidence type="ECO:0000256" key="3">
    <source>
        <dbReference type="SAM" id="Phobius"/>
    </source>
</evidence>
<sequence>MINSRIRLKIAVKDNFFNFWVSFLRSLKSTSVIVIILYAILCANFLSSCYYISGNRRASGLLIDEKRVMLISIGSSRTHVFKTLGRPSFVSIEQKDEPQTFYYVSQKKERLLPLNFLKEKVVERMILKISFGKDDRVSEIKKISIEEARELHPSINLTQVPISKKVGFFQKLSDSRKDME</sequence>
<dbReference type="Pfam" id="PF04355">
    <property type="entry name" value="BamE"/>
    <property type="match status" value="1"/>
</dbReference>
<dbReference type="AlphaFoldDB" id="U6B4F4"/>
<dbReference type="PATRIC" id="fig|1261131.3.peg.394"/>
<organism evidence="5 6">
    <name type="scientific">Candidatus Liberibacter americanus str. Sao Paulo</name>
    <dbReference type="NCBI Taxonomy" id="1261131"/>
    <lineage>
        <taxon>Bacteria</taxon>
        <taxon>Pseudomonadati</taxon>
        <taxon>Pseudomonadota</taxon>
        <taxon>Alphaproteobacteria</taxon>
        <taxon>Hyphomicrobiales</taxon>
        <taxon>Rhizobiaceae</taxon>
        <taxon>Liberibacter</taxon>
    </lineage>
</organism>
<dbReference type="InterPro" id="IPR007450">
    <property type="entry name" value="BamE_dom"/>
</dbReference>
<dbReference type="EMBL" id="CP006604">
    <property type="protein sequence ID" value="AHA27775.1"/>
    <property type="molecule type" value="Genomic_DNA"/>
</dbReference>
<evidence type="ECO:0000259" key="4">
    <source>
        <dbReference type="Pfam" id="PF04355"/>
    </source>
</evidence>
<evidence type="ECO:0000313" key="6">
    <source>
        <dbReference type="Proteomes" id="UP000017862"/>
    </source>
</evidence>
<protein>
    <submittedName>
        <fullName evidence="5">Small protein A</fullName>
    </submittedName>
</protein>
<keyword evidence="6" id="KW-1185">Reference proteome</keyword>
<keyword evidence="3" id="KW-1133">Transmembrane helix</keyword>
<evidence type="ECO:0000256" key="1">
    <source>
        <dbReference type="ARBA" id="ARBA00022729"/>
    </source>
</evidence>
<keyword evidence="2 3" id="KW-0472">Membrane</keyword>
<dbReference type="GO" id="GO:0019867">
    <property type="term" value="C:outer membrane"/>
    <property type="evidence" value="ECO:0007669"/>
    <property type="project" value="InterPro"/>
</dbReference>
<proteinExistence type="predicted"/>
<keyword evidence="1" id="KW-0732">Signal</keyword>
<keyword evidence="3" id="KW-0812">Transmembrane</keyword>
<feature type="domain" description="Outer membrane protein assembly factor BamE" evidence="4">
    <location>
        <begin position="60"/>
        <end position="140"/>
    </location>
</feature>
<dbReference type="HOGENOM" id="CLU_1493580_0_0_5"/>
<gene>
    <name evidence="5" type="primary">smpA</name>
    <name evidence="5" type="ORF">lam_408</name>
</gene>
<evidence type="ECO:0000256" key="2">
    <source>
        <dbReference type="ARBA" id="ARBA00023136"/>
    </source>
</evidence>